<organism evidence="2 4">
    <name type="scientific">Brachyspira pilosicoli</name>
    <name type="common">Serpulina pilosicoli</name>
    <dbReference type="NCBI Taxonomy" id="52584"/>
    <lineage>
        <taxon>Bacteria</taxon>
        <taxon>Pseudomonadati</taxon>
        <taxon>Spirochaetota</taxon>
        <taxon>Spirochaetia</taxon>
        <taxon>Brachyspirales</taxon>
        <taxon>Brachyspiraceae</taxon>
        <taxon>Brachyspira</taxon>
    </lineage>
</organism>
<protein>
    <submittedName>
        <fullName evidence="2">Uncharacterized protein</fullName>
    </submittedName>
</protein>
<evidence type="ECO:0000256" key="1">
    <source>
        <dbReference type="SAM" id="Coils"/>
    </source>
</evidence>
<dbReference type="GeneID" id="56439169"/>
<reference evidence="3" key="3">
    <citation type="submission" date="2022-06" db="EMBL/GenBank/DDBJ databases">
        <title>Brachyspira pilosicoli from pigs in Switzerland.</title>
        <authorList>
            <person name="Schmitt S."/>
            <person name="Arnold M."/>
            <person name="Rossano A."/>
            <person name="Perreten V."/>
        </authorList>
    </citation>
    <scope>NUCLEOTIDE SEQUENCE</scope>
    <source>
        <strain evidence="3">MEI4028</strain>
    </source>
</reference>
<reference evidence="2 4" key="1">
    <citation type="journal article" date="1992" name="Lakartidningen">
        <title>[Penicillin V and not amoxicillin is the first choice preparation in acute otitis].</title>
        <authorList>
            <person name="Kamme C."/>
            <person name="Lundgren K."/>
            <person name="Prellner K."/>
        </authorList>
    </citation>
    <scope>NUCLEOTIDE SEQUENCE [LARGE SCALE GENOMIC DNA]</scope>
    <source>
        <strain evidence="2 4">PC5538III-hc</strain>
    </source>
</reference>
<accession>A0A381A7W7</accession>
<dbReference type="OMA" id="FRAYYEP"/>
<dbReference type="AlphaFoldDB" id="A0A381A7W7"/>
<dbReference type="Proteomes" id="UP000323176">
    <property type="component" value="Unassembled WGS sequence"/>
</dbReference>
<sequence>MAHIQLFRAYFEPKDSKKESINHINKVLQDLTDEINRHIENREVINVDLNTSHLGNGHTEYIVSVLTKN</sequence>
<keyword evidence="1" id="KW-0175">Coiled coil</keyword>
<dbReference type="Proteomes" id="UP001242021">
    <property type="component" value="Chromosome"/>
</dbReference>
<dbReference type="RefSeq" id="WP_013243548.1">
    <property type="nucleotide sequence ID" value="NZ_CALHJJ010000047.1"/>
</dbReference>
<dbReference type="EMBL" id="SAXY01000029">
    <property type="protein sequence ID" value="TXJ43472.1"/>
    <property type="molecule type" value="Genomic_DNA"/>
</dbReference>
<dbReference type="EMBL" id="CP098754">
    <property type="protein sequence ID" value="WIH94936.1"/>
    <property type="molecule type" value="Genomic_DNA"/>
</dbReference>
<evidence type="ECO:0000313" key="2">
    <source>
        <dbReference type="EMBL" id="TXJ43472.1"/>
    </source>
</evidence>
<proteinExistence type="predicted"/>
<name>A0A381A7W7_BRAPL</name>
<reference evidence="2" key="2">
    <citation type="submission" date="2019-01" db="EMBL/GenBank/DDBJ databases">
        <authorList>
            <person name="Thorell K."/>
        </authorList>
    </citation>
    <scope>NUCLEOTIDE SEQUENCE</scope>
    <source>
        <strain evidence="2">PC5538III-hc</strain>
    </source>
</reference>
<dbReference type="OrthoDB" id="308271at2"/>
<evidence type="ECO:0000313" key="3">
    <source>
        <dbReference type="EMBL" id="WIH94936.1"/>
    </source>
</evidence>
<feature type="coiled-coil region" evidence="1">
    <location>
        <begin position="21"/>
        <end position="48"/>
    </location>
</feature>
<gene>
    <name evidence="2" type="ORF">EPJ72_04325</name>
    <name evidence="3" type="ORF">NEH99_00015</name>
</gene>
<evidence type="ECO:0000313" key="4">
    <source>
        <dbReference type="Proteomes" id="UP000323176"/>
    </source>
</evidence>